<feature type="region of interest" description="Disordered" evidence="1">
    <location>
        <begin position="711"/>
        <end position="763"/>
    </location>
</feature>
<feature type="region of interest" description="Disordered" evidence="1">
    <location>
        <begin position="143"/>
        <end position="186"/>
    </location>
</feature>
<feature type="compositionally biased region" description="Low complexity" evidence="1">
    <location>
        <begin position="171"/>
        <end position="182"/>
    </location>
</feature>
<keyword evidence="3" id="KW-1185">Reference proteome</keyword>
<comment type="caution">
    <text evidence="2">The sequence shown here is derived from an EMBL/GenBank/DDBJ whole genome shotgun (WGS) entry which is preliminary data.</text>
</comment>
<dbReference type="STRING" id="86049.A0A1C1CPQ4"/>
<evidence type="ECO:0000256" key="1">
    <source>
        <dbReference type="SAM" id="MobiDB-lite"/>
    </source>
</evidence>
<feature type="region of interest" description="Disordered" evidence="1">
    <location>
        <begin position="644"/>
        <end position="679"/>
    </location>
</feature>
<dbReference type="Proteomes" id="UP000094526">
    <property type="component" value="Unassembled WGS sequence"/>
</dbReference>
<reference evidence="3" key="1">
    <citation type="submission" date="2015-07" db="EMBL/GenBank/DDBJ databases">
        <authorList>
            <person name="Teixeira M.M."/>
            <person name="Souza R.C."/>
            <person name="Almeida L.G."/>
            <person name="Vicente V.A."/>
            <person name="de Hoog S."/>
            <person name="Bocca A.L."/>
            <person name="de Almeida S.R."/>
            <person name="Vasconcelos A.T."/>
            <person name="Felipe M.S."/>
        </authorList>
    </citation>
    <scope>NUCLEOTIDE SEQUENCE [LARGE SCALE GENOMIC DNA]</scope>
    <source>
        <strain evidence="3">KSF</strain>
    </source>
</reference>
<proteinExistence type="predicted"/>
<protein>
    <submittedName>
        <fullName evidence="2">Uncharacterized protein</fullName>
    </submittedName>
</protein>
<feature type="compositionally biased region" description="Basic and acidic residues" evidence="1">
    <location>
        <begin position="395"/>
        <end position="408"/>
    </location>
</feature>
<feature type="compositionally biased region" description="Polar residues" evidence="1">
    <location>
        <begin position="158"/>
        <end position="170"/>
    </location>
</feature>
<dbReference type="VEuPathDB" id="FungiDB:CLCR_06685"/>
<feature type="compositionally biased region" description="Basic and acidic residues" evidence="1">
    <location>
        <begin position="728"/>
        <end position="737"/>
    </location>
</feature>
<dbReference type="EMBL" id="LGRB01000010">
    <property type="protein sequence ID" value="OCT50497.1"/>
    <property type="molecule type" value="Genomic_DNA"/>
</dbReference>
<evidence type="ECO:0000313" key="2">
    <source>
        <dbReference type="EMBL" id="OCT50497.1"/>
    </source>
</evidence>
<dbReference type="OrthoDB" id="4112397at2759"/>
<sequence>MLITMPSCLKKCLNPAVYGFREQDHLTPINSQDVDSIVTDLIENAELWTQLGYEAFQVECQRPERRGGDGFLQVDFDLQSHGDIDTQSFCPAGAVSWDLQSVRLNIHFAGKSCMDTDPTGWTSKIMQDHVLCHQQRFGNGDHVGEPQCSSVTEDKSAENQLQADPTGCSTAGQSQASQQGYSRQRDSDQTLLDKDVFSAFLDAALRCSMCPKPIRLAAGLKCLTGQDSYHLCDLAPTSFALNYVQRLQDQALFIPSISRLLDNFVNTAPSPGLGSDFSRSEPGSSMGGRHSPQGLQTYLWDLLRNRVRNQESARRLHPLKSSESDRVPNYMLDFPRDFSRTCCVEGRVEACRQYKSAPCEATGEDDLFGLRLDLDYQTDGSWNAIPVVTAKALNEADRRPSEGCRNRSDGPSMTGFCSYPVEEQAGAGSPQHESRKYSKSVSPMSDVSMLLPCERPMKDGGIVGHPQAIGGSSWLTQNVIRMHPLRQQQHRHDELGEQTSARNRHSLDEGSDSEWWSDTSDASDLPLEESCGRYTKSHLDNARIFSLCSRQTESVHDYLDLRYDSGEKQLIGCRPSMSTRQSGEGSSGSLAEVIGNDHLLWHMWKRRASVAPRGEEDITDMKTLFATDPDMKLFNSKWDLDPSDISSSSNEDPMLQETTYNVSPRDKANSPLTPNSERRSYFATTRPLSSAGYVGRSTADPKRRSSLIKRFTWGGRQHTPQAPVLDGSKLEQRTMEVKRRKTLDDYEMMDNEASNDDSSDMLF</sequence>
<feature type="region of interest" description="Disordered" evidence="1">
    <location>
        <begin position="395"/>
        <end position="443"/>
    </location>
</feature>
<gene>
    <name evidence="2" type="ORF">CLCR_06685</name>
</gene>
<dbReference type="AlphaFoldDB" id="A0A1C1CPQ4"/>
<name>A0A1C1CPQ4_9EURO</name>
<feature type="compositionally biased region" description="Polar residues" evidence="1">
    <location>
        <begin position="644"/>
        <end position="662"/>
    </location>
</feature>
<evidence type="ECO:0000313" key="3">
    <source>
        <dbReference type="Proteomes" id="UP000094526"/>
    </source>
</evidence>
<organism evidence="2 3">
    <name type="scientific">Cladophialophora carrionii</name>
    <dbReference type="NCBI Taxonomy" id="86049"/>
    <lineage>
        <taxon>Eukaryota</taxon>
        <taxon>Fungi</taxon>
        <taxon>Dikarya</taxon>
        <taxon>Ascomycota</taxon>
        <taxon>Pezizomycotina</taxon>
        <taxon>Eurotiomycetes</taxon>
        <taxon>Chaetothyriomycetidae</taxon>
        <taxon>Chaetothyriales</taxon>
        <taxon>Herpotrichiellaceae</taxon>
        <taxon>Cladophialophora</taxon>
    </lineage>
</organism>
<feature type="region of interest" description="Disordered" evidence="1">
    <location>
        <begin position="488"/>
        <end position="520"/>
    </location>
</feature>
<dbReference type="VEuPathDB" id="FungiDB:G647_05511"/>
<feature type="compositionally biased region" description="Acidic residues" evidence="1">
    <location>
        <begin position="745"/>
        <end position="763"/>
    </location>
</feature>
<feature type="region of interest" description="Disordered" evidence="1">
    <location>
        <begin position="272"/>
        <end position="291"/>
    </location>
</feature>
<accession>A0A1C1CPQ4</accession>